<dbReference type="EMBL" id="JABAFD010000004">
    <property type="protein sequence ID" value="NME09482.1"/>
    <property type="molecule type" value="Genomic_DNA"/>
</dbReference>
<evidence type="ECO:0000313" key="5">
    <source>
        <dbReference type="Proteomes" id="UP000326961"/>
    </source>
</evidence>
<organism evidence="4 5">
    <name type="scientific">Paraclostridium bifermentans</name>
    <name type="common">Clostridium bifermentans</name>
    <dbReference type="NCBI Taxonomy" id="1490"/>
    <lineage>
        <taxon>Bacteria</taxon>
        <taxon>Bacillati</taxon>
        <taxon>Bacillota</taxon>
        <taxon>Clostridia</taxon>
        <taxon>Peptostreptococcales</taxon>
        <taxon>Peptostreptococcaceae</taxon>
        <taxon>Paraclostridium</taxon>
    </lineage>
</organism>
<dbReference type="PANTHER" id="PTHR46558">
    <property type="entry name" value="TRACRIPTIONAL REGULATORY PROTEIN-RELATED-RELATED"/>
    <property type="match status" value="1"/>
</dbReference>
<dbReference type="InterPro" id="IPR001387">
    <property type="entry name" value="Cro/C1-type_HTH"/>
</dbReference>
<keyword evidence="1" id="KW-0238">DNA-binding</keyword>
<proteinExistence type="predicted"/>
<dbReference type="RefSeq" id="WP_142730422.1">
    <property type="nucleotide sequence ID" value="NZ_CP032452.1"/>
</dbReference>
<dbReference type="AlphaFoldDB" id="A0A5P3XB68"/>
<evidence type="ECO:0000313" key="4">
    <source>
        <dbReference type="EMBL" id="QEZ68498.1"/>
    </source>
</evidence>
<dbReference type="PANTHER" id="PTHR46558:SF11">
    <property type="entry name" value="HTH-TYPE TRANSCRIPTIONAL REGULATOR XRE"/>
    <property type="match status" value="1"/>
</dbReference>
<dbReference type="SUPFAM" id="SSF47413">
    <property type="entry name" value="lambda repressor-like DNA-binding domains"/>
    <property type="match status" value="1"/>
</dbReference>
<dbReference type="EMBL" id="CP032452">
    <property type="protein sequence ID" value="QEZ68498.1"/>
    <property type="molecule type" value="Genomic_DNA"/>
</dbReference>
<evidence type="ECO:0000313" key="6">
    <source>
        <dbReference type="Proteomes" id="UP000573963"/>
    </source>
</evidence>
<accession>A0A5P3XB68</accession>
<dbReference type="InterPro" id="IPR010982">
    <property type="entry name" value="Lambda_DNA-bd_dom_sf"/>
</dbReference>
<evidence type="ECO:0000313" key="3">
    <source>
        <dbReference type="EMBL" id="NME09482.1"/>
    </source>
</evidence>
<name>A0A5P3XB68_PARBF</name>
<dbReference type="GO" id="GO:0003677">
    <property type="term" value="F:DNA binding"/>
    <property type="evidence" value="ECO:0007669"/>
    <property type="project" value="UniProtKB-KW"/>
</dbReference>
<reference evidence="3 6" key="2">
    <citation type="submission" date="2020-04" db="EMBL/GenBank/DDBJ databases">
        <authorList>
            <person name="Hitch T.C.A."/>
            <person name="Wylensek D."/>
            <person name="Clavel T."/>
        </authorList>
    </citation>
    <scope>NUCLEOTIDE SEQUENCE [LARGE SCALE GENOMIC DNA]</scope>
    <source>
        <strain evidence="3 6">Med78_4-601-WT-2</strain>
    </source>
</reference>
<evidence type="ECO:0000259" key="2">
    <source>
        <dbReference type="PROSITE" id="PS50943"/>
    </source>
</evidence>
<dbReference type="Pfam" id="PF01381">
    <property type="entry name" value="HTH_3"/>
    <property type="match status" value="1"/>
</dbReference>
<dbReference type="CDD" id="cd00093">
    <property type="entry name" value="HTH_XRE"/>
    <property type="match status" value="1"/>
</dbReference>
<dbReference type="Proteomes" id="UP000326961">
    <property type="component" value="Chromosome"/>
</dbReference>
<gene>
    <name evidence="4" type="ORF">D4A35_05915</name>
    <name evidence="3" type="ORF">HF875_08115</name>
</gene>
<feature type="domain" description="HTH cro/C1-type" evidence="2">
    <location>
        <begin position="8"/>
        <end position="62"/>
    </location>
</feature>
<sequence>METLAFRLRELRKEKGLTLEQMANDLNTTKVTLSRYENGTREPKSEMLSQLSDYFNVSIDYLFGKTDEKNPLSKKGQSDVKKALEDIKAQLENSDALMFDGEFLNADAVESLLSAMEIGIAMAKKKQEEKLREKK</sequence>
<protein>
    <submittedName>
        <fullName evidence="3">Helix-turn-helix transcriptional regulator</fullName>
    </submittedName>
    <submittedName>
        <fullName evidence="4">XRE family transcriptional regulator</fullName>
    </submittedName>
</protein>
<dbReference type="PROSITE" id="PS50943">
    <property type="entry name" value="HTH_CROC1"/>
    <property type="match status" value="1"/>
</dbReference>
<dbReference type="Proteomes" id="UP000573963">
    <property type="component" value="Unassembled WGS sequence"/>
</dbReference>
<evidence type="ECO:0000256" key="1">
    <source>
        <dbReference type="ARBA" id="ARBA00023125"/>
    </source>
</evidence>
<dbReference type="SMART" id="SM00530">
    <property type="entry name" value="HTH_XRE"/>
    <property type="match status" value="1"/>
</dbReference>
<dbReference type="Gene3D" id="1.10.260.40">
    <property type="entry name" value="lambda repressor-like DNA-binding domains"/>
    <property type="match status" value="1"/>
</dbReference>
<reference evidence="4 5" key="1">
    <citation type="submission" date="2018-09" db="EMBL/GenBank/DDBJ databases">
        <title>A clostridial neurotoxin that targets Anopheles mosquitoes.</title>
        <authorList>
            <person name="Contreras E."/>
            <person name="Masuyer G."/>
            <person name="Qureshi N."/>
            <person name="Chawla S."/>
            <person name="Lim H.L."/>
            <person name="Chen J."/>
            <person name="Stenmark P."/>
            <person name="Gill S."/>
        </authorList>
    </citation>
    <scope>NUCLEOTIDE SEQUENCE [LARGE SCALE GENOMIC DNA]</scope>
    <source>
        <strain evidence="4 5">Cbm</strain>
    </source>
</reference>